<evidence type="ECO:0000256" key="4">
    <source>
        <dbReference type="HAMAP-Rule" id="MF_00528"/>
    </source>
</evidence>
<comment type="catalytic activity">
    <reaction evidence="4">
        <text>dTTP + H2O = dTMP + diphosphate + H(+)</text>
        <dbReference type="Rhea" id="RHEA:28534"/>
        <dbReference type="ChEBI" id="CHEBI:15377"/>
        <dbReference type="ChEBI" id="CHEBI:15378"/>
        <dbReference type="ChEBI" id="CHEBI:33019"/>
        <dbReference type="ChEBI" id="CHEBI:37568"/>
        <dbReference type="ChEBI" id="CHEBI:63528"/>
        <dbReference type="EC" id="3.6.1.9"/>
    </reaction>
</comment>
<comment type="caution">
    <text evidence="5">The sequence shown here is derived from an EMBL/GenBank/DDBJ whole genome shotgun (WGS) entry which is preliminary data.</text>
</comment>
<feature type="active site" description="Proton acceptor" evidence="4">
    <location>
        <position position="73"/>
    </location>
</feature>
<dbReference type="PANTHER" id="PTHR43213:SF5">
    <property type="entry name" value="BIFUNCTIONAL DTTP_UTP PYROPHOSPHATASE_METHYLTRANSFERASE PROTEIN-RELATED"/>
    <property type="match status" value="1"/>
</dbReference>
<keyword evidence="6" id="KW-1185">Reference proteome</keyword>
<evidence type="ECO:0000313" key="6">
    <source>
        <dbReference type="Proteomes" id="UP000626148"/>
    </source>
</evidence>
<sequence length="200" mass="21554">MTVYLASQSPRRKELLASLGVTFEVLPIEVDEQIQTLEGAEDYVARVARDKARAGLDTLAQRGESGALVIGSDTAVVVDRDILGKPTGYDDYADMMEKLSGRAHSVMTSVALATHEHIDVRIVTSRVVFADLMPDQIRVYWETGEPADKAGGYAVQGLASVFIKRIEGSYSAIVGLPLREMAQMLTAQGVPVWSGALASV</sequence>
<dbReference type="EMBL" id="BMXR01000008">
    <property type="protein sequence ID" value="GGX63136.1"/>
    <property type="molecule type" value="Genomic_DNA"/>
</dbReference>
<dbReference type="AlphaFoldDB" id="A0A918KGS9"/>
<dbReference type="CDD" id="cd00555">
    <property type="entry name" value="Maf"/>
    <property type="match status" value="1"/>
</dbReference>
<dbReference type="HAMAP" id="MF_00528">
    <property type="entry name" value="Maf"/>
    <property type="match status" value="1"/>
</dbReference>
<evidence type="ECO:0000313" key="5">
    <source>
        <dbReference type="EMBL" id="GGX63136.1"/>
    </source>
</evidence>
<protein>
    <recommendedName>
        <fullName evidence="4">dTTP/UTP pyrophosphatase</fullName>
        <shortName evidence="4">dTTPase/UTPase</shortName>
        <ecNumber evidence="4">3.6.1.9</ecNumber>
    </recommendedName>
    <alternativeName>
        <fullName evidence="4">Nucleoside triphosphate pyrophosphatase</fullName>
    </alternativeName>
    <alternativeName>
        <fullName evidence="4">Nucleotide pyrophosphatase</fullName>
        <shortName evidence="4">Nucleotide PPase</shortName>
    </alternativeName>
</protein>
<gene>
    <name evidence="5" type="ORF">GCM10007392_33790</name>
</gene>
<comment type="caution">
    <text evidence="4">Lacks conserved residue(s) required for the propagation of feature annotation.</text>
</comment>
<keyword evidence="4" id="KW-0963">Cytoplasm</keyword>
<dbReference type="Gene3D" id="3.90.950.10">
    <property type="match status" value="1"/>
</dbReference>
<dbReference type="GO" id="GO:0005737">
    <property type="term" value="C:cytoplasm"/>
    <property type="evidence" value="ECO:0007669"/>
    <property type="project" value="UniProtKB-SubCell"/>
</dbReference>
<proteinExistence type="inferred from homology"/>
<accession>A0A918KGS9</accession>
<comment type="subcellular location">
    <subcellularLocation>
        <location evidence="4">Cytoplasm</location>
    </subcellularLocation>
</comment>
<dbReference type="GO" id="GO:0047429">
    <property type="term" value="F:nucleoside triphosphate diphosphatase activity"/>
    <property type="evidence" value="ECO:0007669"/>
    <property type="project" value="UniProtKB-EC"/>
</dbReference>
<dbReference type="GO" id="GO:0009117">
    <property type="term" value="P:nucleotide metabolic process"/>
    <property type="evidence" value="ECO:0007669"/>
    <property type="project" value="UniProtKB-KW"/>
</dbReference>
<comment type="catalytic activity">
    <reaction evidence="4">
        <text>UTP + H2O = UMP + diphosphate + H(+)</text>
        <dbReference type="Rhea" id="RHEA:29395"/>
        <dbReference type="ChEBI" id="CHEBI:15377"/>
        <dbReference type="ChEBI" id="CHEBI:15378"/>
        <dbReference type="ChEBI" id="CHEBI:33019"/>
        <dbReference type="ChEBI" id="CHEBI:46398"/>
        <dbReference type="ChEBI" id="CHEBI:57865"/>
        <dbReference type="EC" id="3.6.1.9"/>
    </reaction>
</comment>
<dbReference type="PANTHER" id="PTHR43213">
    <property type="entry name" value="BIFUNCTIONAL DTTP/UTP PYROPHOSPHATASE/METHYLTRANSFERASE PROTEIN-RELATED"/>
    <property type="match status" value="1"/>
</dbReference>
<reference evidence="5" key="2">
    <citation type="submission" date="2020-09" db="EMBL/GenBank/DDBJ databases">
        <authorList>
            <person name="Sun Q."/>
            <person name="Kim S."/>
        </authorList>
    </citation>
    <scope>NUCLEOTIDE SEQUENCE</scope>
    <source>
        <strain evidence="5">KCTC 22169</strain>
    </source>
</reference>
<dbReference type="EC" id="3.6.1.9" evidence="4"/>
<keyword evidence="3 4" id="KW-0546">Nucleotide metabolism</keyword>
<dbReference type="PIRSF" id="PIRSF006305">
    <property type="entry name" value="Maf"/>
    <property type="match status" value="1"/>
</dbReference>
<feature type="site" description="Important for substrate specificity" evidence="4">
    <location>
        <position position="74"/>
    </location>
</feature>
<feature type="site" description="Important for substrate specificity" evidence="4">
    <location>
        <position position="156"/>
    </location>
</feature>
<evidence type="ECO:0000256" key="3">
    <source>
        <dbReference type="ARBA" id="ARBA00023080"/>
    </source>
</evidence>
<evidence type="ECO:0000256" key="2">
    <source>
        <dbReference type="ARBA" id="ARBA00022801"/>
    </source>
</evidence>
<dbReference type="RefSeq" id="WP_189610826.1">
    <property type="nucleotide sequence ID" value="NZ_BMXR01000008.1"/>
</dbReference>
<reference evidence="5" key="1">
    <citation type="journal article" date="2014" name="Int. J. Syst. Evol. Microbiol.">
        <title>Complete genome sequence of Corynebacterium casei LMG S-19264T (=DSM 44701T), isolated from a smear-ripened cheese.</title>
        <authorList>
            <consortium name="US DOE Joint Genome Institute (JGI-PGF)"/>
            <person name="Walter F."/>
            <person name="Albersmeier A."/>
            <person name="Kalinowski J."/>
            <person name="Ruckert C."/>
        </authorList>
    </citation>
    <scope>NUCLEOTIDE SEQUENCE</scope>
    <source>
        <strain evidence="5">KCTC 22169</strain>
    </source>
</reference>
<comment type="similarity">
    <text evidence="4">Belongs to the Maf family. YhdE subfamily.</text>
</comment>
<keyword evidence="2 4" id="KW-0378">Hydrolase</keyword>
<feature type="site" description="Important for substrate specificity" evidence="4">
    <location>
        <position position="11"/>
    </location>
</feature>
<dbReference type="SUPFAM" id="SSF52972">
    <property type="entry name" value="ITPase-like"/>
    <property type="match status" value="1"/>
</dbReference>
<dbReference type="InterPro" id="IPR029001">
    <property type="entry name" value="ITPase-like_fam"/>
</dbReference>
<evidence type="ECO:0000256" key="1">
    <source>
        <dbReference type="ARBA" id="ARBA00001968"/>
    </source>
</evidence>
<dbReference type="Proteomes" id="UP000626148">
    <property type="component" value="Unassembled WGS sequence"/>
</dbReference>
<comment type="cofactor">
    <cofactor evidence="1 4">
        <name>a divalent metal cation</name>
        <dbReference type="ChEBI" id="CHEBI:60240"/>
    </cofactor>
</comment>
<name>A0A918KGS9_9GAMM</name>
<dbReference type="Pfam" id="PF02545">
    <property type="entry name" value="Maf"/>
    <property type="match status" value="1"/>
</dbReference>
<dbReference type="InterPro" id="IPR003697">
    <property type="entry name" value="Maf-like"/>
</dbReference>
<comment type="function">
    <text evidence="4">Nucleoside triphosphate pyrophosphatase that hydrolyzes dTTP and UTP. May have a dual role in cell division arrest and in preventing the incorporation of modified nucleotides into cellular nucleic acids.</text>
</comment>
<organism evidence="5 6">
    <name type="scientific">Saccharospirillum salsuginis</name>
    <dbReference type="NCBI Taxonomy" id="418750"/>
    <lineage>
        <taxon>Bacteria</taxon>
        <taxon>Pseudomonadati</taxon>
        <taxon>Pseudomonadota</taxon>
        <taxon>Gammaproteobacteria</taxon>
        <taxon>Oceanospirillales</taxon>
        <taxon>Saccharospirillaceae</taxon>
        <taxon>Saccharospirillum</taxon>
    </lineage>
</organism>
<dbReference type="NCBIfam" id="TIGR00172">
    <property type="entry name" value="maf"/>
    <property type="match status" value="1"/>
</dbReference>